<evidence type="ECO:0000256" key="2">
    <source>
        <dbReference type="SAM" id="MobiDB-lite"/>
    </source>
</evidence>
<dbReference type="OrthoDB" id="6738932at2759"/>
<evidence type="ECO:0000313" key="3">
    <source>
        <dbReference type="EMBL" id="CAH0547303.1"/>
    </source>
</evidence>
<reference evidence="3" key="1">
    <citation type="submission" date="2021-12" db="EMBL/GenBank/DDBJ databases">
        <authorList>
            <person name="King R."/>
        </authorList>
    </citation>
    <scope>NUCLEOTIDE SEQUENCE</scope>
</reference>
<feature type="compositionally biased region" description="Low complexity" evidence="2">
    <location>
        <begin position="175"/>
        <end position="204"/>
    </location>
</feature>
<gene>
    <name evidence="3" type="ORF">MELIAE_LOCUS1324</name>
</gene>
<evidence type="ECO:0000256" key="1">
    <source>
        <dbReference type="SAM" id="Coils"/>
    </source>
</evidence>
<feature type="region of interest" description="Disordered" evidence="2">
    <location>
        <begin position="172"/>
        <end position="216"/>
    </location>
</feature>
<feature type="coiled-coil region" evidence="1">
    <location>
        <begin position="60"/>
        <end position="101"/>
    </location>
</feature>
<dbReference type="EMBL" id="OV121132">
    <property type="protein sequence ID" value="CAH0547303.1"/>
    <property type="molecule type" value="Genomic_DNA"/>
</dbReference>
<evidence type="ECO:0008006" key="5">
    <source>
        <dbReference type="Google" id="ProtNLM"/>
    </source>
</evidence>
<feature type="compositionally biased region" description="Basic and acidic residues" evidence="2">
    <location>
        <begin position="686"/>
        <end position="700"/>
    </location>
</feature>
<dbReference type="InterPro" id="IPR011011">
    <property type="entry name" value="Znf_FYVE_PHD"/>
</dbReference>
<organism evidence="3 4">
    <name type="scientific">Brassicogethes aeneus</name>
    <name type="common">Rape pollen beetle</name>
    <name type="synonym">Meligethes aeneus</name>
    <dbReference type="NCBI Taxonomy" id="1431903"/>
    <lineage>
        <taxon>Eukaryota</taxon>
        <taxon>Metazoa</taxon>
        <taxon>Ecdysozoa</taxon>
        <taxon>Arthropoda</taxon>
        <taxon>Hexapoda</taxon>
        <taxon>Insecta</taxon>
        <taxon>Pterygota</taxon>
        <taxon>Neoptera</taxon>
        <taxon>Endopterygota</taxon>
        <taxon>Coleoptera</taxon>
        <taxon>Polyphaga</taxon>
        <taxon>Cucujiformia</taxon>
        <taxon>Nitidulidae</taxon>
        <taxon>Meligethinae</taxon>
        <taxon>Brassicogethes</taxon>
    </lineage>
</organism>
<sequence>MSCSCCGKAMDLHQGVSCCVCKRLFYYSCVGLTVTDVRLINNKKQLGWSCQRCESIGSDINSLKQVIIQLQEDIKGLKTQKQNSNINNDQFEEIVQEINERNIRKKNIILFGFKEQASDLDKEARIAADVTCVTDVFNYLLPNNDIANIKPIRLGKFDKDSNRPRPIKISLLAMSGKSKSPNTSSSILDSSTGSAGSGSSASTAESQVAKSVDDQDATAAPLEPAGVEDAAKTVSDFLIQLQRIFTNKLTETVDEGRRVYSNSLQGLKFTVKKITKLSAKLTSEPPIPAATPAASYANVASSISRVKIVGKKSASTKAIHKVEISPVNPEEFASSEAVKDSILAKINPATIGFAPSKVYYARNKGVVIESHDSNVNKLLDFPEWASLKLKASSPKKRLPRLSIFGVPSFLTKENLAKAIIDQNNVDTSNAEDINPVHKFGPRGSIRRSQRGRKVKACDEFFIYFTAERQEVSVVDGDSKSNSNQWIGAITSDMKIMLGMLLTLHTPVKWLFSQKEFQPVVSLSKSVLLSTNTFLLLHITKMFPNADQHSFLNSSTHFLKRFSILLRLSLDEKGRDATAKLPMHPLLEESLRGSKGNVVDLTYDAGTSTIIRSFRDMFGAMNRSVSLTELGNASPFKATQIGCGTVLREDEIKILEEHNRRRSIIRTPSKATSAKSTPATCETASAPEERKEYGKRGRGEKENVEEMHKEMIHLKKLIAQTCQGIDEIYRQTVEITNTKTETKNAARKLKDLANKMKSIRVNNFMKSMLEDPSQKCPRLNVEKTTQLTSRGTQTDSHEVFSMETQTDEDTSQEETTPTAMDIGETIEGIKKPEDVTRVISMTWPEEAYQNTTIKEGNPLTVSKDFDLAILPLEEEKTLQKGILKQAKDMYPEILEIEGEDTYITRTIRTKKESITNIIYKTVLKRPEEEDIIKALQELSKDMLANGRTKVVIPRVRNIEINKLRKLVEIATYKQNVTIHIYEPTKKNKQKEGKNKRQKNGSKNGIKDTNALFITDKTKTYAELLKDIREEIKDDPNLKINSIRETRKGEMLLTMNKLDPNFNTLKQKMRDRLGDNKVRFKRAEENNKILHIKGMDAITTEEEIMAALCAQTGTANTNKEIILTSLRPAYGNTKNATIKTTESTWQVQKKNVKSKLCKHRRSATQTGGGPADPATFTTIENEILSLIKPATIDGDVAIGESEVTIDVVQAEVSGIFPNETVQEMEPPASVAEIPSQISMVSGSTPSTSDSGARSKAASTKAKRLSKCIDVGAQLAAGSERKNTVLENYYERKLKGMKLERLRRDKYEKRKIELLREQNMVFHNILQELQNLSGKFGHK</sequence>
<keyword evidence="1" id="KW-0175">Coiled coil</keyword>
<feature type="compositionally biased region" description="Basic and acidic residues" evidence="2">
    <location>
        <begin position="982"/>
        <end position="993"/>
    </location>
</feature>
<feature type="compositionally biased region" description="Polar residues" evidence="2">
    <location>
        <begin position="668"/>
        <end position="682"/>
    </location>
</feature>
<accession>A0A9P0AT76</accession>
<dbReference type="SUPFAM" id="SSF57903">
    <property type="entry name" value="FYVE/PHD zinc finger"/>
    <property type="match status" value="1"/>
</dbReference>
<dbReference type="Proteomes" id="UP001154078">
    <property type="component" value="Chromosome 1"/>
</dbReference>
<feature type="region of interest" description="Disordered" evidence="2">
    <location>
        <begin position="667"/>
        <end position="700"/>
    </location>
</feature>
<name>A0A9P0AT76_BRAAE</name>
<keyword evidence="4" id="KW-1185">Reference proteome</keyword>
<protein>
    <recommendedName>
        <fullName evidence="5">PHD-type domain-containing protein</fullName>
    </recommendedName>
</protein>
<evidence type="ECO:0000313" key="4">
    <source>
        <dbReference type="Proteomes" id="UP001154078"/>
    </source>
</evidence>
<proteinExistence type="predicted"/>
<feature type="region of interest" description="Disordered" evidence="2">
    <location>
        <begin position="982"/>
        <end position="1005"/>
    </location>
</feature>